<proteinExistence type="predicted"/>
<gene>
    <name evidence="1" type="ORF">TNCV_4321091</name>
</gene>
<keyword evidence="2" id="KW-1185">Reference proteome</keyword>
<dbReference type="EMBL" id="BMAU01021290">
    <property type="protein sequence ID" value="GFY09430.1"/>
    <property type="molecule type" value="Genomic_DNA"/>
</dbReference>
<comment type="caution">
    <text evidence="1">The sequence shown here is derived from an EMBL/GenBank/DDBJ whole genome shotgun (WGS) entry which is preliminary data.</text>
</comment>
<reference evidence="1" key="1">
    <citation type="submission" date="2020-08" db="EMBL/GenBank/DDBJ databases">
        <title>Multicomponent nature underlies the extraordinary mechanical properties of spider dragline silk.</title>
        <authorList>
            <person name="Kono N."/>
            <person name="Nakamura H."/>
            <person name="Mori M."/>
            <person name="Yoshida Y."/>
            <person name="Ohtoshi R."/>
            <person name="Malay A.D."/>
            <person name="Moran D.A.P."/>
            <person name="Tomita M."/>
            <person name="Numata K."/>
            <person name="Arakawa K."/>
        </authorList>
    </citation>
    <scope>NUCLEOTIDE SEQUENCE</scope>
</reference>
<dbReference type="Proteomes" id="UP000887159">
    <property type="component" value="Unassembled WGS sequence"/>
</dbReference>
<evidence type="ECO:0000313" key="1">
    <source>
        <dbReference type="EMBL" id="GFY09430.1"/>
    </source>
</evidence>
<name>A0A8X6SDL6_TRICX</name>
<evidence type="ECO:0000313" key="2">
    <source>
        <dbReference type="Proteomes" id="UP000887159"/>
    </source>
</evidence>
<accession>A0A8X6SDL6</accession>
<dbReference type="AlphaFoldDB" id="A0A8X6SDL6"/>
<organism evidence="1 2">
    <name type="scientific">Trichonephila clavipes</name>
    <name type="common">Golden silk orbweaver</name>
    <name type="synonym">Nephila clavipes</name>
    <dbReference type="NCBI Taxonomy" id="2585209"/>
    <lineage>
        <taxon>Eukaryota</taxon>
        <taxon>Metazoa</taxon>
        <taxon>Ecdysozoa</taxon>
        <taxon>Arthropoda</taxon>
        <taxon>Chelicerata</taxon>
        <taxon>Arachnida</taxon>
        <taxon>Araneae</taxon>
        <taxon>Araneomorphae</taxon>
        <taxon>Entelegynae</taxon>
        <taxon>Araneoidea</taxon>
        <taxon>Nephilidae</taxon>
        <taxon>Trichonephila</taxon>
    </lineage>
</organism>
<sequence length="91" mass="9807">MSGSASSQHDLPLVKIASSSHLVKKSVGPRNKDPFHHLELVERASAQIPVTSLESLMKLRIIRGIFTSDKRGSSDHHCDSIAQISGCSLSS</sequence>
<protein>
    <submittedName>
        <fullName evidence="1">Uncharacterized protein</fullName>
    </submittedName>
</protein>